<dbReference type="EMBL" id="JAXCGZ010017267">
    <property type="protein sequence ID" value="KAK7068389.1"/>
    <property type="molecule type" value="Genomic_DNA"/>
</dbReference>
<name>A0AAN8WXT0_HALRR</name>
<comment type="caution">
    <text evidence="1">The sequence shown here is derived from an EMBL/GenBank/DDBJ whole genome shotgun (WGS) entry which is preliminary data.</text>
</comment>
<protein>
    <recommendedName>
        <fullName evidence="3">RAP domain-containing protein</fullName>
    </recommendedName>
</protein>
<proteinExistence type="predicted"/>
<gene>
    <name evidence="1" type="ORF">SK128_007917</name>
</gene>
<organism evidence="1 2">
    <name type="scientific">Halocaridina rubra</name>
    <name type="common">Hawaiian red shrimp</name>
    <dbReference type="NCBI Taxonomy" id="373956"/>
    <lineage>
        <taxon>Eukaryota</taxon>
        <taxon>Metazoa</taxon>
        <taxon>Ecdysozoa</taxon>
        <taxon>Arthropoda</taxon>
        <taxon>Crustacea</taxon>
        <taxon>Multicrustacea</taxon>
        <taxon>Malacostraca</taxon>
        <taxon>Eumalacostraca</taxon>
        <taxon>Eucarida</taxon>
        <taxon>Decapoda</taxon>
        <taxon>Pleocyemata</taxon>
        <taxon>Caridea</taxon>
        <taxon>Atyoidea</taxon>
        <taxon>Atyidae</taxon>
        <taxon>Halocaridina</taxon>
    </lineage>
</organism>
<dbReference type="AlphaFoldDB" id="A0AAN8WXT0"/>
<evidence type="ECO:0000313" key="1">
    <source>
        <dbReference type="EMBL" id="KAK7068389.1"/>
    </source>
</evidence>
<evidence type="ECO:0008006" key="3">
    <source>
        <dbReference type="Google" id="ProtNLM"/>
    </source>
</evidence>
<accession>A0AAN8WXT0</accession>
<reference evidence="1 2" key="1">
    <citation type="submission" date="2023-11" db="EMBL/GenBank/DDBJ databases">
        <title>Halocaridina rubra genome assembly.</title>
        <authorList>
            <person name="Smith C."/>
        </authorList>
    </citation>
    <scope>NUCLEOTIDE SEQUENCE [LARGE SCALE GENOMIC DNA]</scope>
    <source>
        <strain evidence="1">EP-1</strain>
        <tissue evidence="1">Whole</tissue>
    </source>
</reference>
<dbReference type="Proteomes" id="UP001381693">
    <property type="component" value="Unassembled WGS sequence"/>
</dbReference>
<keyword evidence="2" id="KW-1185">Reference proteome</keyword>
<evidence type="ECO:0000313" key="2">
    <source>
        <dbReference type="Proteomes" id="UP001381693"/>
    </source>
</evidence>
<sequence>MASISLIRNGISMIGKNISVQRASLFYTGNILCTNRLPVVYYTARHNSGGHNPLAFKKLSSQPKSIIKASENDDENVLQVLEEEAPESPDREYMLPSQRRKEYSDLLIKRIVASDNIKDLLDIYQKHSDVMDDRHLLKVLQGFNALVAKGYEDCSSLHENELFHDICLRLYKSSRRMDVSELVYLLQYLCRLQVPAKSKLVQAVLQLLRHSLNDLDLRLIVQLEFILKKLPLTPLSEGMLMAIPPIMENVLSQEPLDSLSMKQLSQALSICASGGVRNMGLILQEIYKRGNIRSGNLAMTFMWSLVDMYSHSGKPVPLSKDDTFTREVLLKECMDVFAKNLEMFRINQIETVLGKLCKAYKNQDSHSYNEYLFNLISKTVVERKVEFTKIAHIIRRLLKMNFLSEHLVSYVVSLATKYPEEVIHAQCPVSPLISAIVAAPDFDVTHIDAIKVILKHHSLNIDPAEPFRLPILHVTLDLLSVGFYHEPFLDVLTSEEYLSQYMEKYTLGYVTSKQLLQLNQVLTVLEKTHYRIPEKFLMDPVTPWKDLPPAESALCGKLQQLLGDQDFFVSGVVTENDIYFDHLIVLDDDGYPVKIAHMSVSQETNRICDLSIPMHTKRIAILDIRPSDSYGPKNLMKRYLRLDQQLLEASGYIVIPIFQSVIGHLTADEKNLYIKSLLEKSGVIV</sequence>